<dbReference type="PROSITE" id="PS51257">
    <property type="entry name" value="PROKAR_LIPOPROTEIN"/>
    <property type="match status" value="1"/>
</dbReference>
<dbReference type="Proteomes" id="UP001259982">
    <property type="component" value="Unassembled WGS sequence"/>
</dbReference>
<gene>
    <name evidence="3" type="ORF">RM531_03205</name>
</gene>
<comment type="caution">
    <text evidence="3">The sequence shown here is derived from an EMBL/GenBank/DDBJ whole genome shotgun (WGS) entry which is preliminary data.</text>
</comment>
<feature type="transmembrane region" description="Helical" evidence="1">
    <location>
        <begin position="43"/>
        <end position="65"/>
    </location>
</feature>
<feature type="transmembrane region" description="Helical" evidence="1">
    <location>
        <begin position="181"/>
        <end position="207"/>
    </location>
</feature>
<proteinExistence type="predicted"/>
<evidence type="ECO:0000313" key="4">
    <source>
        <dbReference type="Proteomes" id="UP001259982"/>
    </source>
</evidence>
<sequence>MIETIRQFLGNPVVLGIWIAVVVACVLWTLRDLRQNNAHLPTLMRWVWVLTVAYSGPLGVAVYYFSGRAQIDHDSFLRRGFRSVAHCYSGCGAGEIAGLMIAVGLLALSTGWVVAITFSLAYVAGFAMTVGPLMQGGMDFKQAFNDALWAETASITVMEIVAIGTDLWLAGDATMGEPLFWMSLFVSLSCGLLAAYPVNLLLIHYGVKEGMHSPKMAHH</sequence>
<feature type="domain" description="DUF4396" evidence="2">
    <location>
        <begin position="79"/>
        <end position="208"/>
    </location>
</feature>
<feature type="transmembrane region" description="Helical" evidence="1">
    <location>
        <begin position="147"/>
        <end position="169"/>
    </location>
</feature>
<evidence type="ECO:0000256" key="1">
    <source>
        <dbReference type="SAM" id="Phobius"/>
    </source>
</evidence>
<keyword evidence="1" id="KW-1133">Transmembrane helix</keyword>
<reference evidence="3 4" key="1">
    <citation type="submission" date="2023-09" db="EMBL/GenBank/DDBJ databases">
        <authorList>
            <person name="Rey-Velasco X."/>
        </authorList>
    </citation>
    <scope>NUCLEOTIDE SEQUENCE [LARGE SCALE GENOMIC DNA]</scope>
    <source>
        <strain evidence="3 4">P385</strain>
    </source>
</reference>
<protein>
    <submittedName>
        <fullName evidence="3">DUF4396 domain-containing protein</fullName>
    </submittedName>
</protein>
<feature type="transmembrane region" description="Helical" evidence="1">
    <location>
        <begin position="12"/>
        <end position="31"/>
    </location>
</feature>
<name>A0ABU3B4T9_9GAMM</name>
<feature type="transmembrane region" description="Helical" evidence="1">
    <location>
        <begin position="112"/>
        <end position="135"/>
    </location>
</feature>
<keyword evidence="1" id="KW-0472">Membrane</keyword>
<keyword evidence="1" id="KW-0812">Transmembrane</keyword>
<accession>A0ABU3B4T9</accession>
<dbReference type="EMBL" id="JAVRHY010000002">
    <property type="protein sequence ID" value="MDT0617468.1"/>
    <property type="molecule type" value="Genomic_DNA"/>
</dbReference>
<dbReference type="InterPro" id="IPR025509">
    <property type="entry name" value="DUF4396"/>
</dbReference>
<evidence type="ECO:0000259" key="2">
    <source>
        <dbReference type="Pfam" id="PF14342"/>
    </source>
</evidence>
<evidence type="ECO:0000313" key="3">
    <source>
        <dbReference type="EMBL" id="MDT0617468.1"/>
    </source>
</evidence>
<feature type="transmembrane region" description="Helical" evidence="1">
    <location>
        <begin position="85"/>
        <end position="106"/>
    </location>
</feature>
<organism evidence="3 4">
    <name type="scientific">Spectribacter acetivorans</name>
    <dbReference type="NCBI Taxonomy" id="3075603"/>
    <lineage>
        <taxon>Bacteria</taxon>
        <taxon>Pseudomonadati</taxon>
        <taxon>Pseudomonadota</taxon>
        <taxon>Gammaproteobacteria</taxon>
        <taxon>Salinisphaerales</taxon>
        <taxon>Salinisphaeraceae</taxon>
        <taxon>Spectribacter</taxon>
    </lineage>
</organism>
<dbReference type="RefSeq" id="WP_311657251.1">
    <property type="nucleotide sequence ID" value="NZ_JAVRHY010000002.1"/>
</dbReference>
<keyword evidence="4" id="KW-1185">Reference proteome</keyword>
<dbReference type="Pfam" id="PF14342">
    <property type="entry name" value="DUF4396"/>
    <property type="match status" value="1"/>
</dbReference>